<name>A0ABP0XA09_9BRYO</name>
<dbReference type="InterPro" id="IPR015300">
    <property type="entry name" value="DNA-bd_pseudobarrel_sf"/>
</dbReference>
<protein>
    <recommendedName>
        <fullName evidence="6">TF-B3 domain-containing protein</fullName>
    </recommendedName>
</protein>
<evidence type="ECO:0000313" key="7">
    <source>
        <dbReference type="EMBL" id="CAK9274663.1"/>
    </source>
</evidence>
<keyword evidence="4" id="KW-0539">Nucleus</keyword>
<feature type="region of interest" description="Disordered" evidence="5">
    <location>
        <begin position="258"/>
        <end position="280"/>
    </location>
</feature>
<dbReference type="InterPro" id="IPR044800">
    <property type="entry name" value="LEC2-like"/>
</dbReference>
<feature type="compositionally biased region" description="Low complexity" evidence="5">
    <location>
        <begin position="115"/>
        <end position="131"/>
    </location>
</feature>
<sequence>MSTEASSEDIDFNLAEEWLRTAELQMQNPHAAAAAAAALSLFPSSQDQQSPYNFSPLEASESAAAASGFGEELLDMPSHGVGSMISAAAASSLPHPATATSADLMMPIVKSDPPSSSSSSSSSYKNSSSSSQALGLSTLDLCKKVTLNEAMMHQAIEKLGGGEMGLKILMDHVRFWVGQRISSNCCNTTADQQISISDSLKQLCSTPPAAATMATTAYTTSPAANPMSMSPACRSLQSYCASGDLETTAAGAASFYGAQPRSQAPKPRWQQQQQQQQQVQEQAEAWLNDHEMQNPKKPRRTVACSAMGFAGMDSSVHRGSAHMSFRSGAREQFWDTVPLRARSHHDKRSSAASWHYVSAQSAAATRAARKHRMVCQRLSKSYEALATPASSYNGSSKSNSTSLRLAMHQQQPDDDSPLAVERLPLLSHVAKKLQEPITMSSSGVNKLQSSGNPFISNRHKGTGTGTLVVLLHKLLQPSDVSSLGRIVLPKKEAESCLPYLAVKEGMLLTMEDFYTGKTWKVRYRYWPNNRSRMYLIENTGVFVRSHQLEEGDLLILYRNVEHDRIVIRGKKNAQPAEGIVPAVTDKSHKAPAMPIPRLDTKQRVVMKQQEETVDGDQTNSQLKSKLHCAISAAFETAANSPKVEWAQFEDPSELGNLMQGLIRDDKQCGTCGLAGGKNPEHLVSFPSLEFGDLLMEDDVARVPCDFNLPGSICKIEQD</sequence>
<dbReference type="PROSITE" id="PS50863">
    <property type="entry name" value="B3"/>
    <property type="match status" value="1"/>
</dbReference>
<feature type="region of interest" description="Disordered" evidence="5">
    <location>
        <begin position="388"/>
        <end position="415"/>
    </location>
</feature>
<evidence type="ECO:0000313" key="8">
    <source>
        <dbReference type="Proteomes" id="UP001497444"/>
    </source>
</evidence>
<dbReference type="SUPFAM" id="SSF101936">
    <property type="entry name" value="DNA-binding pseudobarrel domain"/>
    <property type="match status" value="1"/>
</dbReference>
<keyword evidence="2" id="KW-0238">DNA-binding</keyword>
<dbReference type="Proteomes" id="UP001497444">
    <property type="component" value="Chromosome 6"/>
</dbReference>
<dbReference type="EMBL" id="OZ020101">
    <property type="protein sequence ID" value="CAK9274663.1"/>
    <property type="molecule type" value="Genomic_DNA"/>
</dbReference>
<evidence type="ECO:0000256" key="4">
    <source>
        <dbReference type="ARBA" id="ARBA00023242"/>
    </source>
</evidence>
<keyword evidence="1" id="KW-0805">Transcription regulation</keyword>
<dbReference type="PANTHER" id="PTHR31140">
    <property type="entry name" value="B3 DOMAIN-CONTAINING TRANSCRIPTION FACTOR ABI3"/>
    <property type="match status" value="1"/>
</dbReference>
<dbReference type="CDD" id="cd10017">
    <property type="entry name" value="B3_DNA"/>
    <property type="match status" value="1"/>
</dbReference>
<keyword evidence="3" id="KW-0804">Transcription</keyword>
<dbReference type="Pfam" id="PF02362">
    <property type="entry name" value="B3"/>
    <property type="match status" value="1"/>
</dbReference>
<keyword evidence="8" id="KW-1185">Reference proteome</keyword>
<dbReference type="SMART" id="SM01019">
    <property type="entry name" value="B3"/>
    <property type="match status" value="1"/>
</dbReference>
<evidence type="ECO:0000256" key="1">
    <source>
        <dbReference type="ARBA" id="ARBA00023015"/>
    </source>
</evidence>
<accession>A0ABP0XA09</accession>
<organism evidence="7 8">
    <name type="scientific">Sphagnum jensenii</name>
    <dbReference type="NCBI Taxonomy" id="128206"/>
    <lineage>
        <taxon>Eukaryota</taxon>
        <taxon>Viridiplantae</taxon>
        <taxon>Streptophyta</taxon>
        <taxon>Embryophyta</taxon>
        <taxon>Bryophyta</taxon>
        <taxon>Sphagnophytina</taxon>
        <taxon>Sphagnopsida</taxon>
        <taxon>Sphagnales</taxon>
        <taxon>Sphagnaceae</taxon>
        <taxon>Sphagnum</taxon>
    </lineage>
</organism>
<dbReference type="Gene3D" id="2.40.330.10">
    <property type="entry name" value="DNA-binding pseudobarrel domain"/>
    <property type="match status" value="1"/>
</dbReference>
<evidence type="ECO:0000256" key="5">
    <source>
        <dbReference type="SAM" id="MobiDB-lite"/>
    </source>
</evidence>
<proteinExistence type="predicted"/>
<feature type="region of interest" description="Disordered" evidence="5">
    <location>
        <begin position="107"/>
        <end position="131"/>
    </location>
</feature>
<feature type="compositionally biased region" description="Low complexity" evidence="5">
    <location>
        <begin position="390"/>
        <end position="402"/>
    </location>
</feature>
<evidence type="ECO:0000259" key="6">
    <source>
        <dbReference type="PROSITE" id="PS50863"/>
    </source>
</evidence>
<dbReference type="PANTHER" id="PTHR31140:SF81">
    <property type="entry name" value="B3 DOMAIN-CONTAINING TRANSCRIPTION FACTOR ABI3"/>
    <property type="match status" value="1"/>
</dbReference>
<gene>
    <name evidence="7" type="ORF">CSSPJE1EN1_LOCUS20141</name>
</gene>
<dbReference type="InterPro" id="IPR003340">
    <property type="entry name" value="B3_DNA-bd"/>
</dbReference>
<reference evidence="7" key="1">
    <citation type="submission" date="2024-02" db="EMBL/GenBank/DDBJ databases">
        <authorList>
            <consortium name="ELIXIR-Norway"/>
            <consortium name="Elixir Norway"/>
        </authorList>
    </citation>
    <scope>NUCLEOTIDE SEQUENCE</scope>
</reference>
<feature type="domain" description="TF-B3" evidence="6">
    <location>
        <begin position="471"/>
        <end position="573"/>
    </location>
</feature>
<feature type="compositionally biased region" description="Low complexity" evidence="5">
    <location>
        <begin position="270"/>
        <end position="280"/>
    </location>
</feature>
<evidence type="ECO:0000256" key="2">
    <source>
        <dbReference type="ARBA" id="ARBA00023125"/>
    </source>
</evidence>
<evidence type="ECO:0000256" key="3">
    <source>
        <dbReference type="ARBA" id="ARBA00023163"/>
    </source>
</evidence>